<evidence type="ECO:0000256" key="7">
    <source>
        <dbReference type="SAM" id="Phobius"/>
    </source>
</evidence>
<dbReference type="InterPro" id="IPR017778">
    <property type="entry name" value="ABC_transptr_urea_perm_UrtC"/>
</dbReference>
<dbReference type="PANTHER" id="PTHR30482:SF4">
    <property type="entry name" value="SLR1201 PROTEIN"/>
    <property type="match status" value="1"/>
</dbReference>
<keyword evidence="5 7" id="KW-0472">Membrane</keyword>
<sequence length="400" mass="43115">MKSLQSLLRPGLGGVAILALLLLVVFPLALDSFRLNLVGKYLTYAFVAMGLVMLWGYGGILSLGQGVFFGLGGYMMAMFLKLEASDPESTKIQSTPGIPDFMDWNQLTELPFWWKPFESLPLALAAVVLVPTVLAFIIGFAMFRRRVGGVYFAIITQAIALILTVLIIGQQGYTGGVNGITDLKTMLGWDIRSDSAKTILYFVCAGLLLASILLCRWIQASKLGTLLLAMRDKEDRVRFSGYDVSMFKVFVFCLAAALSAVGGALFTLQVGFMSPSFVGIVPSIEMVIFAAVGGRMSLVGAVYGALLVNAGKTFFSESFPDLWLFLMAALFIGVTMAFPNGLAGLVESHLKPWWARRKAQRAELAERVAAAHAAFPDAPAPRGAASPETKLPGVISSQRA</sequence>
<feature type="transmembrane region" description="Helical" evidence="7">
    <location>
        <begin position="42"/>
        <end position="71"/>
    </location>
</feature>
<accession>A0A7W8HJ32</accession>
<feature type="transmembrane region" description="Helical" evidence="7">
    <location>
        <begin position="322"/>
        <end position="346"/>
    </location>
</feature>
<keyword evidence="4 7" id="KW-1133">Transmembrane helix</keyword>
<evidence type="ECO:0000256" key="3">
    <source>
        <dbReference type="ARBA" id="ARBA00022692"/>
    </source>
</evidence>
<proteinExistence type="predicted"/>
<dbReference type="AlphaFoldDB" id="A0A7W8HJ32"/>
<dbReference type="Proteomes" id="UP000532440">
    <property type="component" value="Unassembled WGS sequence"/>
</dbReference>
<feature type="transmembrane region" description="Helical" evidence="7">
    <location>
        <begin position="120"/>
        <end position="143"/>
    </location>
</feature>
<feature type="transmembrane region" description="Helical" evidence="7">
    <location>
        <begin position="150"/>
        <end position="169"/>
    </location>
</feature>
<evidence type="ECO:0000256" key="4">
    <source>
        <dbReference type="ARBA" id="ARBA00022989"/>
    </source>
</evidence>
<evidence type="ECO:0000313" key="8">
    <source>
        <dbReference type="EMBL" id="MBB5273017.1"/>
    </source>
</evidence>
<dbReference type="NCBIfam" id="TIGR03408">
    <property type="entry name" value="urea_trans_UrtC"/>
    <property type="match status" value="1"/>
</dbReference>
<keyword evidence="2" id="KW-1003">Cell membrane</keyword>
<keyword evidence="3 7" id="KW-0812">Transmembrane</keyword>
<organism evidence="8 9">
    <name type="scientific">Quisquiliibacterium transsilvanicum</name>
    <dbReference type="NCBI Taxonomy" id="1549638"/>
    <lineage>
        <taxon>Bacteria</taxon>
        <taxon>Pseudomonadati</taxon>
        <taxon>Pseudomonadota</taxon>
        <taxon>Betaproteobacteria</taxon>
        <taxon>Burkholderiales</taxon>
        <taxon>Burkholderiaceae</taxon>
        <taxon>Quisquiliibacterium</taxon>
    </lineage>
</organism>
<evidence type="ECO:0000256" key="1">
    <source>
        <dbReference type="ARBA" id="ARBA00004651"/>
    </source>
</evidence>
<feature type="transmembrane region" description="Helical" evidence="7">
    <location>
        <begin position="286"/>
        <end position="310"/>
    </location>
</feature>
<evidence type="ECO:0000313" key="9">
    <source>
        <dbReference type="Proteomes" id="UP000532440"/>
    </source>
</evidence>
<dbReference type="InterPro" id="IPR001851">
    <property type="entry name" value="ABC_transp_permease"/>
</dbReference>
<feature type="transmembrane region" description="Helical" evidence="7">
    <location>
        <begin position="199"/>
        <end position="218"/>
    </location>
</feature>
<evidence type="ECO:0000256" key="5">
    <source>
        <dbReference type="ARBA" id="ARBA00023136"/>
    </source>
</evidence>
<evidence type="ECO:0000256" key="6">
    <source>
        <dbReference type="SAM" id="MobiDB-lite"/>
    </source>
</evidence>
<dbReference type="PANTHER" id="PTHR30482">
    <property type="entry name" value="HIGH-AFFINITY BRANCHED-CHAIN AMINO ACID TRANSPORT SYSTEM PERMEASE"/>
    <property type="match status" value="1"/>
</dbReference>
<gene>
    <name evidence="8" type="ORF">HNQ70_003045</name>
</gene>
<dbReference type="InterPro" id="IPR043428">
    <property type="entry name" value="LivM-like"/>
</dbReference>
<dbReference type="GO" id="GO:0005886">
    <property type="term" value="C:plasma membrane"/>
    <property type="evidence" value="ECO:0007669"/>
    <property type="project" value="UniProtKB-SubCell"/>
</dbReference>
<dbReference type="CDD" id="cd06581">
    <property type="entry name" value="TM_PBP1_LivM_like"/>
    <property type="match status" value="1"/>
</dbReference>
<keyword evidence="9" id="KW-1185">Reference proteome</keyword>
<dbReference type="GO" id="GO:0015658">
    <property type="term" value="F:branched-chain amino acid transmembrane transporter activity"/>
    <property type="evidence" value="ECO:0007669"/>
    <property type="project" value="InterPro"/>
</dbReference>
<feature type="transmembrane region" description="Helical" evidence="7">
    <location>
        <begin position="239"/>
        <end position="266"/>
    </location>
</feature>
<protein>
    <submittedName>
        <fullName evidence="8">Urea transport system permease protein</fullName>
    </submittedName>
</protein>
<reference evidence="8 9" key="1">
    <citation type="submission" date="2020-08" db="EMBL/GenBank/DDBJ databases">
        <title>Genomic Encyclopedia of Type Strains, Phase IV (KMG-IV): sequencing the most valuable type-strain genomes for metagenomic binning, comparative biology and taxonomic classification.</title>
        <authorList>
            <person name="Goeker M."/>
        </authorList>
    </citation>
    <scope>NUCLEOTIDE SEQUENCE [LARGE SCALE GENOMIC DNA]</scope>
    <source>
        <strain evidence="8 9">DSM 29781</strain>
    </source>
</reference>
<dbReference type="Pfam" id="PF02653">
    <property type="entry name" value="BPD_transp_2"/>
    <property type="match status" value="1"/>
</dbReference>
<dbReference type="EMBL" id="JACHGB010000006">
    <property type="protein sequence ID" value="MBB5273017.1"/>
    <property type="molecule type" value="Genomic_DNA"/>
</dbReference>
<comment type="caution">
    <text evidence="8">The sequence shown here is derived from an EMBL/GenBank/DDBJ whole genome shotgun (WGS) entry which is preliminary data.</text>
</comment>
<feature type="transmembrane region" description="Helical" evidence="7">
    <location>
        <begin position="12"/>
        <end position="30"/>
    </location>
</feature>
<name>A0A7W8HJ32_9BURK</name>
<feature type="region of interest" description="Disordered" evidence="6">
    <location>
        <begin position="375"/>
        <end position="400"/>
    </location>
</feature>
<dbReference type="RefSeq" id="WP_183969203.1">
    <property type="nucleotide sequence ID" value="NZ_BAABEW010000007.1"/>
</dbReference>
<comment type="subcellular location">
    <subcellularLocation>
        <location evidence="1">Cell membrane</location>
        <topology evidence="1">Multi-pass membrane protein</topology>
    </subcellularLocation>
</comment>
<evidence type="ECO:0000256" key="2">
    <source>
        <dbReference type="ARBA" id="ARBA00022475"/>
    </source>
</evidence>